<dbReference type="InterPro" id="IPR036291">
    <property type="entry name" value="NAD(P)-bd_dom_sf"/>
</dbReference>
<evidence type="ECO:0000256" key="2">
    <source>
        <dbReference type="ARBA" id="ARBA00005551"/>
    </source>
</evidence>
<dbReference type="Pfam" id="PF02080">
    <property type="entry name" value="TrkA_C"/>
    <property type="match status" value="1"/>
</dbReference>
<dbReference type="RefSeq" id="WP_064208541.1">
    <property type="nucleotide sequence ID" value="NZ_LVKC01000001.1"/>
</dbReference>
<keyword evidence="8 9" id="KW-0472">Membrane</keyword>
<dbReference type="InterPro" id="IPR006153">
    <property type="entry name" value="Cation/H_exchanger_TM"/>
</dbReference>
<comment type="caution">
    <text evidence="11">The sequence shown here is derived from an EMBL/GenBank/DDBJ whole genome shotgun (WGS) entry which is preliminary data.</text>
</comment>
<evidence type="ECO:0000256" key="8">
    <source>
        <dbReference type="ARBA" id="ARBA00023136"/>
    </source>
</evidence>
<keyword evidence="7" id="KW-0406">Ion transport</keyword>
<sequence>MTLSLVVVTLAIFATPMLLSRFKISVLPTSVAEVIVGIILGQSCLHLVKMNTVLDYLSTLGVIFLMFLSGMEIDFSLFKKNSRSQMTPLELKQANAQPKASPLKTAVVAYILSCVTAVVLAVLFKVSGLFSNFMLATILFATVSLGVVISLLKENELLSKPFGQTLLLFAVLGEVVPLLTLTVYSSIYSGKGETLWLISLIFIAAALFLRHFHKFFSFYDQINKATTQLDMRLAFFIIITLVVIAESVGAENILGAFVAGIVVKLLQPEKETQRKLDSIGYGIFIPYFFVLTGVKLNIPALLSSPKTLILIPLFFIAFTVAKLPAYFGFKTRFTKQNSRAASMLATTTITLVLATLTVAQQLHAITSQQSGAFILAGILTCIFGPMMFNKMYKPEPEDEKSTQVRIIGANFITIPAAQQLSNDGYDVNVYTDNQTDYKTYRNSRVKVNLVKTLDADELIKQEIFDTDILVLAYNSEINYHLALSAKKYGVQEVLTYIETRDPNNTMEKELEEAGIDIVNNFSMDVNVLRTAIESPSMLQVLSHGGNARIYEVTVTNARYAGLEIQELPFIKDITISRIFRNRRSIPPHGSTRIQLNDHLIFSGERDVVQKIRKSLGRLNEE</sequence>
<evidence type="ECO:0000256" key="9">
    <source>
        <dbReference type="SAM" id="Phobius"/>
    </source>
</evidence>
<dbReference type="GO" id="GO:0008324">
    <property type="term" value="F:monoatomic cation transmembrane transporter activity"/>
    <property type="evidence" value="ECO:0007669"/>
    <property type="project" value="InterPro"/>
</dbReference>
<dbReference type="InterPro" id="IPR003148">
    <property type="entry name" value="RCK_N"/>
</dbReference>
<dbReference type="SUPFAM" id="SSF116726">
    <property type="entry name" value="TrkA C-terminal domain-like"/>
    <property type="match status" value="1"/>
</dbReference>
<feature type="transmembrane region" description="Helical" evidence="9">
    <location>
        <begin position="308"/>
        <end position="329"/>
    </location>
</feature>
<keyword evidence="4" id="KW-0050">Antiport</keyword>
<feature type="transmembrane region" description="Helical" evidence="9">
    <location>
        <begin position="371"/>
        <end position="388"/>
    </location>
</feature>
<organism evidence="11 12">
    <name type="scientific">Ligilactobacillus aviarius</name>
    <dbReference type="NCBI Taxonomy" id="1606"/>
    <lineage>
        <taxon>Bacteria</taxon>
        <taxon>Bacillati</taxon>
        <taxon>Bacillota</taxon>
        <taxon>Bacilli</taxon>
        <taxon>Lactobacillales</taxon>
        <taxon>Lactobacillaceae</taxon>
        <taxon>Ligilactobacillus</taxon>
    </lineage>
</organism>
<evidence type="ECO:0000313" key="11">
    <source>
        <dbReference type="EMBL" id="OAQ07709.1"/>
    </source>
</evidence>
<keyword evidence="3" id="KW-0813">Transport</keyword>
<dbReference type="OrthoDB" id="9793589at2"/>
<evidence type="ECO:0000256" key="5">
    <source>
        <dbReference type="ARBA" id="ARBA00022692"/>
    </source>
</evidence>
<feature type="transmembrane region" description="Helical" evidence="9">
    <location>
        <begin position="56"/>
        <end position="78"/>
    </location>
</feature>
<dbReference type="GO" id="GO:0015297">
    <property type="term" value="F:antiporter activity"/>
    <property type="evidence" value="ECO:0007669"/>
    <property type="project" value="UniProtKB-KW"/>
</dbReference>
<evidence type="ECO:0000256" key="3">
    <source>
        <dbReference type="ARBA" id="ARBA00022448"/>
    </source>
</evidence>
<dbReference type="EMBL" id="LVKI01000025">
    <property type="protein sequence ID" value="OAQ07709.1"/>
    <property type="molecule type" value="Genomic_DNA"/>
</dbReference>
<evidence type="ECO:0000256" key="6">
    <source>
        <dbReference type="ARBA" id="ARBA00022989"/>
    </source>
</evidence>
<dbReference type="GO" id="GO:1902600">
    <property type="term" value="P:proton transmembrane transport"/>
    <property type="evidence" value="ECO:0007669"/>
    <property type="project" value="InterPro"/>
</dbReference>
<feature type="transmembrane region" description="Helical" evidence="9">
    <location>
        <begin position="165"/>
        <end position="188"/>
    </location>
</feature>
<feature type="domain" description="RCK C-terminal" evidence="10">
    <location>
        <begin position="535"/>
        <end position="617"/>
    </location>
</feature>
<comment type="subcellular location">
    <subcellularLocation>
        <location evidence="1">Membrane</location>
        <topology evidence="1">Multi-pass membrane protein</topology>
    </subcellularLocation>
</comment>
<dbReference type="AlphaFoldDB" id="A0A179C9S1"/>
<dbReference type="PANTHER" id="PTHR43562:SF1">
    <property type="entry name" value="NA(+)_H(+) ANTIPORTER YJBQ-RELATED"/>
    <property type="match status" value="1"/>
</dbReference>
<keyword evidence="6 9" id="KW-1133">Transmembrane helix</keyword>
<dbReference type="Gene3D" id="3.40.50.720">
    <property type="entry name" value="NAD(P)-binding Rossmann-like Domain"/>
    <property type="match status" value="1"/>
</dbReference>
<dbReference type="Gene3D" id="3.30.70.1450">
    <property type="entry name" value="Regulator of K+ conductance, C-terminal domain"/>
    <property type="match status" value="1"/>
</dbReference>
<gene>
    <name evidence="11" type="ORF">A3O14_05600</name>
</gene>
<proteinExistence type="inferred from homology"/>
<dbReference type="InterPro" id="IPR038770">
    <property type="entry name" value="Na+/solute_symporter_sf"/>
</dbReference>
<dbReference type="InterPro" id="IPR006037">
    <property type="entry name" value="RCK_C"/>
</dbReference>
<comment type="similarity">
    <text evidence="2">Belongs to the monovalent cation:proton antiporter 2 (CPA2) transporter (TC 2.A.37) family.</text>
</comment>
<feature type="transmembrane region" description="Helical" evidence="9">
    <location>
        <begin position="133"/>
        <end position="153"/>
    </location>
</feature>
<evidence type="ECO:0000259" key="10">
    <source>
        <dbReference type="PROSITE" id="PS51202"/>
    </source>
</evidence>
<dbReference type="Gene3D" id="1.20.1530.20">
    <property type="match status" value="1"/>
</dbReference>
<feature type="transmembrane region" description="Helical" evidence="9">
    <location>
        <begin position="107"/>
        <end position="127"/>
    </location>
</feature>
<dbReference type="GO" id="GO:0016020">
    <property type="term" value="C:membrane"/>
    <property type="evidence" value="ECO:0007669"/>
    <property type="project" value="UniProtKB-SubCell"/>
</dbReference>
<dbReference type="PROSITE" id="PS51202">
    <property type="entry name" value="RCK_C"/>
    <property type="match status" value="1"/>
</dbReference>
<evidence type="ECO:0000256" key="1">
    <source>
        <dbReference type="ARBA" id="ARBA00004141"/>
    </source>
</evidence>
<feature type="transmembrane region" description="Helical" evidence="9">
    <location>
        <begin position="194"/>
        <end position="212"/>
    </location>
</feature>
<reference evidence="12" key="1">
    <citation type="submission" date="2016-03" db="EMBL/GenBank/DDBJ databases">
        <authorList>
            <person name="Johnson T.J."/>
            <person name="Youmans B."/>
            <person name="Case K."/>
            <person name="Noll S."/>
        </authorList>
    </citation>
    <scope>NUCLEOTIDE SEQUENCE [LARGE SCALE GENOMIC DNA]</scope>
    <source>
        <strain evidence="12">UMNLAv8</strain>
    </source>
</reference>
<name>A0A179C9S1_9LACO</name>
<keyword evidence="5 9" id="KW-0812">Transmembrane</keyword>
<dbReference type="Pfam" id="PF00999">
    <property type="entry name" value="Na_H_Exchanger"/>
    <property type="match status" value="1"/>
</dbReference>
<evidence type="ECO:0000313" key="12">
    <source>
        <dbReference type="Proteomes" id="UP000078520"/>
    </source>
</evidence>
<dbReference type="GO" id="GO:0006813">
    <property type="term" value="P:potassium ion transport"/>
    <property type="evidence" value="ECO:0007669"/>
    <property type="project" value="InterPro"/>
</dbReference>
<dbReference type="Pfam" id="PF02254">
    <property type="entry name" value="TrkA_N"/>
    <property type="match status" value="1"/>
</dbReference>
<dbReference type="InterPro" id="IPR036721">
    <property type="entry name" value="RCK_C_sf"/>
</dbReference>
<evidence type="ECO:0000256" key="7">
    <source>
        <dbReference type="ARBA" id="ARBA00023065"/>
    </source>
</evidence>
<accession>A0A179C9S1</accession>
<feature type="transmembrane region" description="Helical" evidence="9">
    <location>
        <begin position="233"/>
        <end position="266"/>
    </location>
</feature>
<feature type="transmembrane region" description="Helical" evidence="9">
    <location>
        <begin position="278"/>
        <end position="296"/>
    </location>
</feature>
<protein>
    <submittedName>
        <fullName evidence="11">Potassium transporter</fullName>
    </submittedName>
</protein>
<feature type="transmembrane region" description="Helical" evidence="9">
    <location>
        <begin position="341"/>
        <end position="359"/>
    </location>
</feature>
<dbReference type="Proteomes" id="UP000078520">
    <property type="component" value="Unassembled WGS sequence"/>
</dbReference>
<dbReference type="SUPFAM" id="SSF51735">
    <property type="entry name" value="NAD(P)-binding Rossmann-fold domains"/>
    <property type="match status" value="1"/>
</dbReference>
<evidence type="ECO:0000256" key="4">
    <source>
        <dbReference type="ARBA" id="ARBA00022449"/>
    </source>
</evidence>
<dbReference type="PANTHER" id="PTHR43562">
    <property type="entry name" value="NAPA-TYPE SODIUM/HYDROGEN ANTIPORTER"/>
    <property type="match status" value="1"/>
</dbReference>